<organism evidence="2 3">
    <name type="scientific">Viridibacillus arvi</name>
    <dbReference type="NCBI Taxonomy" id="263475"/>
    <lineage>
        <taxon>Bacteria</taxon>
        <taxon>Bacillati</taxon>
        <taxon>Bacillota</taxon>
        <taxon>Bacilli</taxon>
        <taxon>Bacillales</taxon>
        <taxon>Caryophanaceae</taxon>
        <taxon>Viridibacillus</taxon>
    </lineage>
</organism>
<evidence type="ECO:0000313" key="2">
    <source>
        <dbReference type="EMBL" id="KOO47810.1"/>
    </source>
</evidence>
<dbReference type="Proteomes" id="UP000036867">
    <property type="component" value="Unassembled WGS sequence"/>
</dbReference>
<sequence length="384" mass="45116">MPDTRQKKNKRFIKFYWAKSIIFFIALISLLWSSINLKFSNNSLMLFNINIFIWLIAYLFVVLVSFILHYTVYRTTIKKFEKEAMSLKSCVKVCLCKLNNSKSFIDWIFHFFYLFFSSDYLFAKKFKEILKQDLDNCCPARNPNQKNQPFHYSKGEVRCTNFKFIHYYNDEVRCANFECEEHLKKKSRKLFIINSNWANIFITCILVIIAPIIIKIKNPINLKIKDIVSLTVEFDISDLFLVFLLLHTLSRGIEIVFAFYKDVTASTMTEKIEIGKRHSSLKRGNRISLAIHSYLEITFLFGLIYFFNPSNSENSLLESVLYSFSLTAFNISFDNKQSIEHNLLHVSQILIGMTLVILSIANYLGLEDEMSDFEKSDFKKGKYI</sequence>
<dbReference type="RefSeq" id="WP_053418683.1">
    <property type="nucleotide sequence ID" value="NZ_LILB01000008.1"/>
</dbReference>
<dbReference type="AlphaFoldDB" id="A0A0M0L9P8"/>
<dbReference type="OrthoDB" id="2943432at2"/>
<evidence type="ECO:0000256" key="1">
    <source>
        <dbReference type="SAM" id="Phobius"/>
    </source>
</evidence>
<keyword evidence="1" id="KW-0472">Membrane</keyword>
<name>A0A0M0L9P8_9BACL</name>
<feature type="transmembrane region" description="Helical" evidence="1">
    <location>
        <begin position="287"/>
        <end position="307"/>
    </location>
</feature>
<comment type="caution">
    <text evidence="2">The sequence shown here is derived from an EMBL/GenBank/DDBJ whole genome shotgun (WGS) entry which is preliminary data.</text>
</comment>
<dbReference type="GeneID" id="301138271"/>
<feature type="transmembrane region" description="Helical" evidence="1">
    <location>
        <begin position="239"/>
        <end position="260"/>
    </location>
</feature>
<gene>
    <name evidence="2" type="ORF">AMD00_19435</name>
</gene>
<reference evidence="3" key="1">
    <citation type="submission" date="2015-08" db="EMBL/GenBank/DDBJ databases">
        <title>Fjat-10028 dsm 16317.</title>
        <authorList>
            <person name="Liu B."/>
            <person name="Wang J."/>
            <person name="Zhu Y."/>
            <person name="Liu G."/>
            <person name="Chen Q."/>
            <person name="Chen Z."/>
            <person name="Lan J."/>
            <person name="Che J."/>
            <person name="Ge C."/>
            <person name="Shi H."/>
            <person name="Pan Z."/>
            <person name="Liu X."/>
        </authorList>
    </citation>
    <scope>NUCLEOTIDE SEQUENCE [LARGE SCALE GENOMIC DNA]</scope>
    <source>
        <strain evidence="3">DSM 16317</strain>
    </source>
</reference>
<keyword evidence="3" id="KW-1185">Reference proteome</keyword>
<proteinExistence type="predicted"/>
<keyword evidence="1" id="KW-1133">Transmembrane helix</keyword>
<keyword evidence="1" id="KW-0812">Transmembrane</keyword>
<evidence type="ECO:0000313" key="3">
    <source>
        <dbReference type="Proteomes" id="UP000036867"/>
    </source>
</evidence>
<dbReference type="EMBL" id="LILB01000008">
    <property type="protein sequence ID" value="KOO47810.1"/>
    <property type="molecule type" value="Genomic_DNA"/>
</dbReference>
<feature type="transmembrane region" description="Helical" evidence="1">
    <location>
        <begin position="52"/>
        <end position="73"/>
    </location>
</feature>
<feature type="transmembrane region" description="Helical" evidence="1">
    <location>
        <begin position="343"/>
        <end position="366"/>
    </location>
</feature>
<accession>A0A0M0L9P8</accession>
<feature type="transmembrane region" description="Helical" evidence="1">
    <location>
        <begin position="12"/>
        <end position="32"/>
    </location>
</feature>
<feature type="transmembrane region" description="Helical" evidence="1">
    <location>
        <begin position="191"/>
        <end position="214"/>
    </location>
</feature>
<protein>
    <submittedName>
        <fullName evidence="2">Uncharacterized protein</fullName>
    </submittedName>
</protein>